<feature type="domain" description="DYW" evidence="4">
    <location>
        <begin position="517"/>
        <end position="568"/>
    </location>
</feature>
<organism evidence="5 6">
    <name type="scientific">Coptis chinensis</name>
    <dbReference type="NCBI Taxonomy" id="261450"/>
    <lineage>
        <taxon>Eukaryota</taxon>
        <taxon>Viridiplantae</taxon>
        <taxon>Streptophyta</taxon>
        <taxon>Embryophyta</taxon>
        <taxon>Tracheophyta</taxon>
        <taxon>Spermatophyta</taxon>
        <taxon>Magnoliopsida</taxon>
        <taxon>Ranunculales</taxon>
        <taxon>Ranunculaceae</taxon>
        <taxon>Coptidoideae</taxon>
        <taxon>Coptis</taxon>
    </lineage>
</organism>
<dbReference type="Pfam" id="PF20431">
    <property type="entry name" value="E_motif"/>
    <property type="match status" value="1"/>
</dbReference>
<sequence length="621" mass="69410">MPEPNSFVWNMMIRGYLRNKEPNKTLQFFEQMRLRDVKPDKFTFPFVIRACADLGLVKKGQWVHGQVIKVCLSVDVFIATNLIEFYVSCVSVSVAHKVFDEMPVKDTVSWTAIMSGYVNQGGSNMEMARNFFEEMPVKDLVAWNTMVAGYVKIGDVRVARKVFDRAPVKDILTYNTLLGGYAKYCEAEFVLQFFNEMPERDVVSWNSVLGGLVQNKRINEAMLFFNRMQMENVKPNMVTLVSVLSACGQVGALDMGKWVHTYIDRSGIGLNAIVGTTLVDMYCKCGELESAQHVFNCMPSRDTVTWNALIMGLSMNGKSKEAMKVFLRMQDECVMPNEVTMIAVLCACSHAGLVDEGRRCFDTMHQKFGIIPKLEHYGCIVDLLGRAGLLNEAYTFIESMPLVPHTGVWGALLNACKIYGNVELAECASKHLVELDPQDGGYLAAMSNIYANAGKWDNVAEVRKLMKAKGIRKLPGCSSIEIDGEIHEFGVEEKIHPRSGEIYKMIEHISKLLSLAGHVASTTEVFFDVEDEEKEKALFYHSEKLAIAFGLIATDKGTTLRVVKNLRVLVLVKITGDAAIPMNALAESNATRKFCIKPSVLAVKDNVLDRSSGEWTRKLVL</sequence>
<dbReference type="GO" id="GO:0008270">
    <property type="term" value="F:zinc ion binding"/>
    <property type="evidence" value="ECO:0007669"/>
    <property type="project" value="InterPro"/>
</dbReference>
<evidence type="ECO:0000259" key="4">
    <source>
        <dbReference type="Pfam" id="PF14432"/>
    </source>
</evidence>
<dbReference type="GO" id="GO:0009451">
    <property type="term" value="P:RNA modification"/>
    <property type="evidence" value="ECO:0007669"/>
    <property type="project" value="InterPro"/>
</dbReference>
<comment type="similarity">
    <text evidence="2">Belongs to the PPR family. PCMP-E subfamily.</text>
</comment>
<dbReference type="InterPro" id="IPR032867">
    <property type="entry name" value="DYW_dom"/>
</dbReference>
<dbReference type="AlphaFoldDB" id="A0A835HIA8"/>
<dbReference type="InterPro" id="IPR046960">
    <property type="entry name" value="PPR_At4g14850-like_plant"/>
</dbReference>
<evidence type="ECO:0000313" key="5">
    <source>
        <dbReference type="EMBL" id="KAF9598668.1"/>
    </source>
</evidence>
<comment type="caution">
    <text evidence="5">The sequence shown here is derived from an EMBL/GenBank/DDBJ whole genome shotgun (WGS) entry which is preliminary data.</text>
</comment>
<dbReference type="Gene3D" id="1.25.40.10">
    <property type="entry name" value="Tetratricopeptide repeat domain"/>
    <property type="match status" value="4"/>
</dbReference>
<protein>
    <recommendedName>
        <fullName evidence="4">DYW domain-containing protein</fullName>
    </recommendedName>
</protein>
<dbReference type="InterPro" id="IPR046848">
    <property type="entry name" value="E_motif"/>
</dbReference>
<dbReference type="OrthoDB" id="185373at2759"/>
<dbReference type="Pfam" id="PF14432">
    <property type="entry name" value="DYW_deaminase"/>
    <property type="match status" value="1"/>
</dbReference>
<dbReference type="GO" id="GO:0003723">
    <property type="term" value="F:RNA binding"/>
    <property type="evidence" value="ECO:0007669"/>
    <property type="project" value="InterPro"/>
</dbReference>
<dbReference type="FunFam" id="1.25.40.10:FF:000344">
    <property type="entry name" value="Pentatricopeptide repeat-containing protein"/>
    <property type="match status" value="1"/>
</dbReference>
<feature type="repeat" description="PPR" evidence="3">
    <location>
        <begin position="5"/>
        <end position="39"/>
    </location>
</feature>
<keyword evidence="6" id="KW-1185">Reference proteome</keyword>
<evidence type="ECO:0000256" key="3">
    <source>
        <dbReference type="PROSITE-ProRule" id="PRU00708"/>
    </source>
</evidence>
<dbReference type="FunFam" id="1.25.40.10:FF:000031">
    <property type="entry name" value="Pentatricopeptide repeat-containing protein mitochondrial"/>
    <property type="match status" value="1"/>
</dbReference>
<dbReference type="InterPro" id="IPR011990">
    <property type="entry name" value="TPR-like_helical_dom_sf"/>
</dbReference>
<dbReference type="PANTHER" id="PTHR47926">
    <property type="entry name" value="PENTATRICOPEPTIDE REPEAT-CONTAINING PROTEIN"/>
    <property type="match status" value="1"/>
</dbReference>
<dbReference type="EMBL" id="JADFTS010000007">
    <property type="protein sequence ID" value="KAF9598668.1"/>
    <property type="molecule type" value="Genomic_DNA"/>
</dbReference>
<feature type="repeat" description="PPR" evidence="3">
    <location>
        <begin position="302"/>
        <end position="336"/>
    </location>
</feature>
<dbReference type="FunFam" id="1.25.40.10:FF:000280">
    <property type="entry name" value="Pentatricopeptide repeat-containing protein"/>
    <property type="match status" value="1"/>
</dbReference>
<keyword evidence="1" id="KW-0677">Repeat</keyword>
<dbReference type="PROSITE" id="PS51375">
    <property type="entry name" value="PPR"/>
    <property type="match status" value="4"/>
</dbReference>
<dbReference type="Pfam" id="PF13041">
    <property type="entry name" value="PPR_2"/>
    <property type="match status" value="3"/>
</dbReference>
<feature type="repeat" description="PPR" evidence="3">
    <location>
        <begin position="139"/>
        <end position="173"/>
    </location>
</feature>
<gene>
    <name evidence="5" type="ORF">IFM89_029918</name>
</gene>
<evidence type="ECO:0000256" key="1">
    <source>
        <dbReference type="ARBA" id="ARBA00022737"/>
    </source>
</evidence>
<reference evidence="5 6" key="1">
    <citation type="submission" date="2020-10" db="EMBL/GenBank/DDBJ databases">
        <title>The Coptis chinensis genome and diversification of protoberbering-type alkaloids.</title>
        <authorList>
            <person name="Wang B."/>
            <person name="Shu S."/>
            <person name="Song C."/>
            <person name="Liu Y."/>
        </authorList>
    </citation>
    <scope>NUCLEOTIDE SEQUENCE [LARGE SCALE GENOMIC DNA]</scope>
    <source>
        <strain evidence="5">HL-2020</strain>
        <tissue evidence="5">Leaf</tissue>
    </source>
</reference>
<evidence type="ECO:0000313" key="6">
    <source>
        <dbReference type="Proteomes" id="UP000631114"/>
    </source>
</evidence>
<dbReference type="InterPro" id="IPR002885">
    <property type="entry name" value="PPR_rpt"/>
</dbReference>
<name>A0A835HIA8_9MAGN</name>
<feature type="repeat" description="PPR" evidence="3">
    <location>
        <begin position="201"/>
        <end position="235"/>
    </location>
</feature>
<accession>A0A835HIA8</accession>
<dbReference type="NCBIfam" id="TIGR00756">
    <property type="entry name" value="PPR"/>
    <property type="match status" value="5"/>
</dbReference>
<dbReference type="Proteomes" id="UP000631114">
    <property type="component" value="Unassembled WGS sequence"/>
</dbReference>
<dbReference type="Pfam" id="PF01535">
    <property type="entry name" value="PPR"/>
    <property type="match status" value="1"/>
</dbReference>
<evidence type="ECO:0000256" key="2">
    <source>
        <dbReference type="ARBA" id="ARBA00061659"/>
    </source>
</evidence>
<proteinExistence type="inferred from homology"/>